<reference evidence="1" key="1">
    <citation type="submission" date="2020-04" db="EMBL/GenBank/DDBJ databases">
        <title>Deep metagenomics examines the oral microbiome during advanced dental caries in children, revealing novel taxa and co-occurrences with host molecules.</title>
        <authorList>
            <person name="Baker J.L."/>
            <person name="Morton J.T."/>
            <person name="Dinis M."/>
            <person name="Alvarez R."/>
            <person name="Tran N.C."/>
            <person name="Knight R."/>
            <person name="Edlund A."/>
        </authorList>
    </citation>
    <scope>NUCLEOTIDE SEQUENCE</scope>
    <source>
        <strain evidence="1">JCVI_44_bin.2</strain>
    </source>
</reference>
<protein>
    <submittedName>
        <fullName evidence="1">FAD-binding oxidoreductase</fullName>
    </submittedName>
</protein>
<dbReference type="InterPro" id="IPR036318">
    <property type="entry name" value="FAD-bd_PCMH-like_sf"/>
</dbReference>
<evidence type="ECO:0000313" key="1">
    <source>
        <dbReference type="EMBL" id="MBF1664786.1"/>
    </source>
</evidence>
<dbReference type="AlphaFoldDB" id="A0A930L909"/>
<evidence type="ECO:0000313" key="2">
    <source>
        <dbReference type="Proteomes" id="UP000756427"/>
    </source>
</evidence>
<dbReference type="Proteomes" id="UP000756427">
    <property type="component" value="Unassembled WGS sequence"/>
</dbReference>
<dbReference type="GO" id="GO:0050660">
    <property type="term" value="F:flavin adenine dinucleotide binding"/>
    <property type="evidence" value="ECO:0007669"/>
    <property type="project" value="InterPro"/>
</dbReference>
<accession>A0A930L909</accession>
<dbReference type="EMBL" id="JABZXR010000098">
    <property type="protein sequence ID" value="MBF1664786.1"/>
    <property type="molecule type" value="Genomic_DNA"/>
</dbReference>
<sequence length="76" mass="8170">MTVVSNTSEALKSPYEDTLKRLLSDARAEAVESSVSELERLAISHDASHYLLVPAGLVRPDSAEDVANIFRAAGDL</sequence>
<dbReference type="SUPFAM" id="SSF56176">
    <property type="entry name" value="FAD-binding/transporter-associated domain-like"/>
    <property type="match status" value="1"/>
</dbReference>
<comment type="caution">
    <text evidence="1">The sequence shown here is derived from an EMBL/GenBank/DDBJ whole genome shotgun (WGS) entry which is preliminary data.</text>
</comment>
<organism evidence="1 2">
    <name type="scientific">Rothia mucilaginosa</name>
    <dbReference type="NCBI Taxonomy" id="43675"/>
    <lineage>
        <taxon>Bacteria</taxon>
        <taxon>Bacillati</taxon>
        <taxon>Actinomycetota</taxon>
        <taxon>Actinomycetes</taxon>
        <taxon>Micrococcales</taxon>
        <taxon>Micrococcaceae</taxon>
        <taxon>Rothia</taxon>
    </lineage>
</organism>
<dbReference type="RefSeq" id="WP_303976687.1">
    <property type="nucleotide sequence ID" value="NZ_JABZXR010000098.1"/>
</dbReference>
<proteinExistence type="predicted"/>
<feature type="non-terminal residue" evidence="1">
    <location>
        <position position="76"/>
    </location>
</feature>
<gene>
    <name evidence="1" type="ORF">HXO64_09675</name>
</gene>
<name>A0A930L909_9MICC</name>